<name>A0A345P9Z0_9GAMM</name>
<keyword evidence="1" id="KW-0521">NADP</keyword>
<evidence type="ECO:0000313" key="5">
    <source>
        <dbReference type="Proteomes" id="UP000253940"/>
    </source>
</evidence>
<keyword evidence="2" id="KW-0560">Oxidoreductase</keyword>
<evidence type="ECO:0000256" key="2">
    <source>
        <dbReference type="ARBA" id="ARBA00023002"/>
    </source>
</evidence>
<dbReference type="InterPro" id="IPR014189">
    <property type="entry name" value="Quinone_OxRdtase_PIG3"/>
</dbReference>
<dbReference type="InterPro" id="IPR013154">
    <property type="entry name" value="ADH-like_N"/>
</dbReference>
<dbReference type="Pfam" id="PF08240">
    <property type="entry name" value="ADH_N"/>
    <property type="match status" value="1"/>
</dbReference>
<dbReference type="PANTHER" id="PTHR48106">
    <property type="entry name" value="QUINONE OXIDOREDUCTASE PIG3-RELATED"/>
    <property type="match status" value="1"/>
</dbReference>
<dbReference type="GO" id="GO:0016651">
    <property type="term" value="F:oxidoreductase activity, acting on NAD(P)H"/>
    <property type="evidence" value="ECO:0007669"/>
    <property type="project" value="TreeGrafter"/>
</dbReference>
<dbReference type="OrthoDB" id="9780520at2"/>
<reference evidence="4 5" key="1">
    <citation type="submission" date="2018-07" db="EMBL/GenBank/DDBJ databases">
        <title>Genome sequencing of Moraxellaceae gen. HYN0046.</title>
        <authorList>
            <person name="Kim M."/>
            <person name="Yi H."/>
        </authorList>
    </citation>
    <scope>NUCLEOTIDE SEQUENCE [LARGE SCALE GENOMIC DNA]</scope>
    <source>
        <strain evidence="4 5">HYN0046</strain>
    </source>
</reference>
<dbReference type="KEGG" id="mbah:HYN46_15390"/>
<evidence type="ECO:0000259" key="3">
    <source>
        <dbReference type="SMART" id="SM00829"/>
    </source>
</evidence>
<dbReference type="GO" id="GO:0070402">
    <property type="term" value="F:NADPH binding"/>
    <property type="evidence" value="ECO:0007669"/>
    <property type="project" value="TreeGrafter"/>
</dbReference>
<protein>
    <submittedName>
        <fullName evidence="4">NAD(P)H-quinone oxidoreductase</fullName>
    </submittedName>
</protein>
<dbReference type="Proteomes" id="UP000253940">
    <property type="component" value="Chromosome"/>
</dbReference>
<dbReference type="Gene3D" id="3.40.50.720">
    <property type="entry name" value="NAD(P)-binding Rossmann-like Domain"/>
    <property type="match status" value="1"/>
</dbReference>
<sequence>MNNPIQFPNAHLPESMTEISITHPGKPEVLVPHQTAIPVPAADELLIQVFAAGVNRPDVMQRQGIYPMPAGVNPVPGLEISGLVVAKGANVSGFSLGDRVCGLTNGGGYAEYCVLPASQALPIPKGVTFIQAAAIPETFFTVWANLFQIGKAKAGDRVLIHGGSSGIGTTALMLCKELGIESFATVGSAEKCHSIAHLTQPINYREQDFATVVLQQTQQQGVDVILDIVGGSYFAQNLHALARDGRLVIIGFMGGVTAKDVNLQELVLKRAIVTGSTMRARTRAEKAEITQALLEHVWPLLAAGKFLPMIHAAFSLCEVVKAHEMMEAGDHVGKIILTVPHKDVPNP</sequence>
<dbReference type="InterPro" id="IPR020843">
    <property type="entry name" value="ER"/>
</dbReference>
<accession>A0A345P9Z0</accession>
<proteinExistence type="predicted"/>
<dbReference type="RefSeq" id="WP_114900207.1">
    <property type="nucleotide sequence ID" value="NZ_CP031222.1"/>
</dbReference>
<dbReference type="SUPFAM" id="SSF50129">
    <property type="entry name" value="GroES-like"/>
    <property type="match status" value="1"/>
</dbReference>
<evidence type="ECO:0000256" key="1">
    <source>
        <dbReference type="ARBA" id="ARBA00022857"/>
    </source>
</evidence>
<keyword evidence="5" id="KW-1185">Reference proteome</keyword>
<dbReference type="Pfam" id="PF13602">
    <property type="entry name" value="ADH_zinc_N_2"/>
    <property type="match status" value="1"/>
</dbReference>
<organism evidence="4 5">
    <name type="scientific">Aquirhabdus parva</name>
    <dbReference type="NCBI Taxonomy" id="2283318"/>
    <lineage>
        <taxon>Bacteria</taxon>
        <taxon>Pseudomonadati</taxon>
        <taxon>Pseudomonadota</taxon>
        <taxon>Gammaproteobacteria</taxon>
        <taxon>Moraxellales</taxon>
        <taxon>Moraxellaceae</taxon>
        <taxon>Aquirhabdus</taxon>
    </lineage>
</organism>
<feature type="domain" description="Enoyl reductase (ER)" evidence="3">
    <location>
        <begin position="25"/>
        <end position="337"/>
    </location>
</feature>
<dbReference type="EMBL" id="CP031222">
    <property type="protein sequence ID" value="AXI04099.1"/>
    <property type="molecule type" value="Genomic_DNA"/>
</dbReference>
<dbReference type="CDD" id="cd05276">
    <property type="entry name" value="p53_inducible_oxidoreductase"/>
    <property type="match status" value="1"/>
</dbReference>
<dbReference type="AlphaFoldDB" id="A0A345P9Z0"/>
<dbReference type="Gene3D" id="3.90.180.10">
    <property type="entry name" value="Medium-chain alcohol dehydrogenases, catalytic domain"/>
    <property type="match status" value="1"/>
</dbReference>
<dbReference type="NCBIfam" id="TIGR02824">
    <property type="entry name" value="quinone_pig3"/>
    <property type="match status" value="1"/>
</dbReference>
<dbReference type="InterPro" id="IPR011032">
    <property type="entry name" value="GroES-like_sf"/>
</dbReference>
<dbReference type="PANTHER" id="PTHR48106:SF8">
    <property type="entry name" value="OS02G0805600 PROTEIN"/>
    <property type="match status" value="1"/>
</dbReference>
<dbReference type="SUPFAM" id="SSF51735">
    <property type="entry name" value="NAD(P)-binding Rossmann-fold domains"/>
    <property type="match status" value="1"/>
</dbReference>
<gene>
    <name evidence="4" type="ORF">HYN46_15390</name>
</gene>
<dbReference type="SMART" id="SM00829">
    <property type="entry name" value="PKS_ER"/>
    <property type="match status" value="1"/>
</dbReference>
<evidence type="ECO:0000313" key="4">
    <source>
        <dbReference type="EMBL" id="AXI04099.1"/>
    </source>
</evidence>
<dbReference type="InterPro" id="IPR036291">
    <property type="entry name" value="NAD(P)-bd_dom_sf"/>
</dbReference>